<dbReference type="EMBL" id="JAENHL010000007">
    <property type="protein sequence ID" value="MBK1867609.1"/>
    <property type="molecule type" value="Genomic_DNA"/>
</dbReference>
<gene>
    <name evidence="1" type="ORF">JHL16_14720</name>
</gene>
<protein>
    <submittedName>
        <fullName evidence="1">MurR/RpiR family transcriptional regulator</fullName>
    </submittedName>
</protein>
<evidence type="ECO:0000313" key="1">
    <source>
        <dbReference type="EMBL" id="MBK1867609.1"/>
    </source>
</evidence>
<keyword evidence="2" id="KW-1185">Reference proteome</keyword>
<accession>A0ACC5R4P5</accession>
<reference evidence="1" key="1">
    <citation type="submission" date="2021-01" db="EMBL/GenBank/DDBJ databases">
        <authorList>
            <person name="Sun Q."/>
        </authorList>
    </citation>
    <scope>NUCLEOTIDE SEQUENCE</scope>
    <source>
        <strain evidence="1">YIM B02566</strain>
    </source>
</reference>
<comment type="caution">
    <text evidence="1">The sequence shown here is derived from an EMBL/GenBank/DDBJ whole genome shotgun (WGS) entry which is preliminary data.</text>
</comment>
<organism evidence="1 2">
    <name type="scientific">Taklimakanibacter albus</name>
    <dbReference type="NCBI Taxonomy" id="2800327"/>
    <lineage>
        <taxon>Bacteria</taxon>
        <taxon>Pseudomonadati</taxon>
        <taxon>Pseudomonadota</taxon>
        <taxon>Alphaproteobacteria</taxon>
        <taxon>Hyphomicrobiales</taxon>
        <taxon>Aestuariivirgaceae</taxon>
        <taxon>Taklimakanibacter</taxon>
    </lineage>
</organism>
<proteinExistence type="predicted"/>
<name>A0ACC5R4P5_9HYPH</name>
<sequence length="291" mass="31661">MPDAAIDKLITEQFDSLSPQLRLAARFAIDNPDEIAVNSMRNVAAKAGVRPSTMLRFARQLGFEGYDQLRDQFRARIKAGVETSWSGRAQSLRKGSTSSRNALIDRIVADEHDNLQKTFDEATAKSLRQACQIISASPSVYVLGLRSLFPVAFYFHYVCRMFMGKTVLLTGTGGTFADDLRRVEKGDAVVAFSYHPYARDSVKAVNFAQKKGARVIAVTDSRVSPIMAPAKVGVVVANQTPSLFPTILPAFAVAQALAALLIQESGEETMANLAKTESQLAAFGVYFGGEK</sequence>
<dbReference type="Proteomes" id="UP000616151">
    <property type="component" value="Unassembled WGS sequence"/>
</dbReference>
<evidence type="ECO:0000313" key="2">
    <source>
        <dbReference type="Proteomes" id="UP000616151"/>
    </source>
</evidence>